<dbReference type="VEuPathDB" id="FungiDB:RhiirA1_420249"/>
<reference evidence="2 7" key="2">
    <citation type="submission" date="2017-09" db="EMBL/GenBank/DDBJ databases">
        <title>Extensive intraspecific genome diversity in a model arbuscular mycorrhizal fungus.</title>
        <authorList>
            <person name="Chen E.C."/>
            <person name="Morin E."/>
            <person name="Beaudet D."/>
            <person name="Noel J."/>
            <person name="Ndikumana S."/>
            <person name="Charron P."/>
            <person name="St-Onge C."/>
            <person name="Giorgi J."/>
            <person name="Grigoriev I.V."/>
            <person name="Roux C."/>
            <person name="Martin F.M."/>
            <person name="Corradi N."/>
        </authorList>
    </citation>
    <scope>NUCLEOTIDE SEQUENCE [LARGE SCALE GENOMIC DNA]</scope>
    <source>
        <strain evidence="2 7">A5</strain>
    </source>
</reference>
<evidence type="ECO:0000313" key="7">
    <source>
        <dbReference type="Proteomes" id="UP000232722"/>
    </source>
</evidence>
<dbReference type="EMBL" id="LLXJ01000437">
    <property type="protein sequence ID" value="PKC09706.1"/>
    <property type="molecule type" value="Genomic_DNA"/>
</dbReference>
<accession>A0A2I1E6F7</accession>
<reference evidence="6 8" key="3">
    <citation type="submission" date="2017-10" db="EMBL/GenBank/DDBJ databases">
        <title>Extensive intraspecific genome diversity in a model arbuscular mycorrhizal fungus.</title>
        <authorList>
            <person name="Chen E.C.H."/>
            <person name="Morin E."/>
            <person name="Baudet D."/>
            <person name="Noel J."/>
            <person name="Ndikumana S."/>
            <person name="Charron P."/>
            <person name="St-Onge C."/>
            <person name="Giorgi J."/>
            <person name="Grigoriev I.V."/>
            <person name="Roux C."/>
            <person name="Martin F.M."/>
            <person name="Corradi N."/>
        </authorList>
    </citation>
    <scope>NUCLEOTIDE SEQUENCE [LARGE SCALE GENOMIC DNA]</scope>
    <source>
        <strain evidence="3 6">A1</strain>
        <strain evidence="4 8">C2</strain>
    </source>
</reference>
<dbReference type="EMBL" id="LLXL01000331">
    <property type="protein sequence ID" value="PKK74019.1"/>
    <property type="molecule type" value="Genomic_DNA"/>
</dbReference>
<reference evidence="3 6" key="4">
    <citation type="submission" date="2017-10" db="EMBL/GenBank/DDBJ databases">
        <title>Genome analyses suggest a sexual origin of heterokaryosis in a supposedly ancient asexual fungus.</title>
        <authorList>
            <person name="Corradi N."/>
            <person name="Sedzielewska K."/>
            <person name="Noel J."/>
            <person name="Charron P."/>
            <person name="Farinelli L."/>
            <person name="Marton T."/>
            <person name="Kruger M."/>
            <person name="Pelin A."/>
            <person name="Brachmann A."/>
            <person name="Corradi N."/>
        </authorList>
    </citation>
    <scope>NUCLEOTIDE SEQUENCE [LARGE SCALE GENOMIC DNA]</scope>
    <source>
        <strain evidence="3 6">A1</strain>
    </source>
</reference>
<dbReference type="Proteomes" id="UP000232722">
    <property type="component" value="Unassembled WGS sequence"/>
</dbReference>
<dbReference type="EMBL" id="LLXH01000527">
    <property type="protein sequence ID" value="PKC65627.1"/>
    <property type="molecule type" value="Genomic_DNA"/>
</dbReference>
<reference evidence="7 8" key="1">
    <citation type="submission" date="2016-04" db="EMBL/GenBank/DDBJ databases">
        <title>Genome analyses suggest a sexual origin of heterokaryosis in a supposedly ancient asexual fungus.</title>
        <authorList>
            <person name="Ropars J."/>
            <person name="Sedzielewska K."/>
            <person name="Noel J."/>
            <person name="Charron P."/>
            <person name="Farinelli L."/>
            <person name="Marton T."/>
            <person name="Kruger M."/>
            <person name="Pelin A."/>
            <person name="Brachmann A."/>
            <person name="Corradi N."/>
        </authorList>
    </citation>
    <scope>NUCLEOTIDE SEQUENCE [LARGE SCALE GENOMIC DNA]</scope>
    <source>
        <strain evidence="2 7">A5</strain>
        <strain evidence="4 8">C2</strain>
    </source>
</reference>
<dbReference type="Proteomes" id="UP000232688">
    <property type="component" value="Unassembled WGS sequence"/>
</dbReference>
<evidence type="ECO:0000313" key="2">
    <source>
        <dbReference type="EMBL" id="PKC09706.1"/>
    </source>
</evidence>
<dbReference type="Proteomes" id="UP000233469">
    <property type="component" value="Unassembled WGS sequence"/>
</dbReference>
<dbReference type="AlphaFoldDB" id="A0A2I1E6F7"/>
<protein>
    <submittedName>
        <fullName evidence="4">Uncharacterized protein</fullName>
    </submittedName>
</protein>
<name>A0A2I1E6F7_9GLOM</name>
<gene>
    <name evidence="3" type="ORF">RhiirA1_420249</name>
    <name evidence="2" type="ORF">RhiirA5_356384</name>
    <name evidence="5" type="ORF">RhiirC2_731830</name>
    <name evidence="4" type="ORF">RhiirC2_739601</name>
</gene>
<evidence type="ECO:0000313" key="5">
    <source>
        <dbReference type="EMBL" id="PKK77502.1"/>
    </source>
</evidence>
<sequence>MSPSNDMPSIPSQSPSPPNAIRLPLLSNTMQLRYHQIHDHHYHQIQHDHHH</sequence>
<proteinExistence type="predicted"/>
<dbReference type="EMBL" id="LLXL01000125">
    <property type="protein sequence ID" value="PKK77502.1"/>
    <property type="molecule type" value="Genomic_DNA"/>
</dbReference>
<organism evidence="4 8">
    <name type="scientific">Rhizophagus irregularis</name>
    <dbReference type="NCBI Taxonomy" id="588596"/>
    <lineage>
        <taxon>Eukaryota</taxon>
        <taxon>Fungi</taxon>
        <taxon>Fungi incertae sedis</taxon>
        <taxon>Mucoromycota</taxon>
        <taxon>Glomeromycotina</taxon>
        <taxon>Glomeromycetes</taxon>
        <taxon>Glomerales</taxon>
        <taxon>Glomeraceae</taxon>
        <taxon>Rhizophagus</taxon>
    </lineage>
</organism>
<evidence type="ECO:0000313" key="4">
    <source>
        <dbReference type="EMBL" id="PKK74019.1"/>
    </source>
</evidence>
<feature type="region of interest" description="Disordered" evidence="1">
    <location>
        <begin position="1"/>
        <end position="22"/>
    </location>
</feature>
<evidence type="ECO:0000313" key="8">
    <source>
        <dbReference type="Proteomes" id="UP000233469"/>
    </source>
</evidence>
<evidence type="ECO:0000313" key="3">
    <source>
        <dbReference type="EMBL" id="PKC65627.1"/>
    </source>
</evidence>
<evidence type="ECO:0000313" key="6">
    <source>
        <dbReference type="Proteomes" id="UP000232688"/>
    </source>
</evidence>
<evidence type="ECO:0000256" key="1">
    <source>
        <dbReference type="SAM" id="MobiDB-lite"/>
    </source>
</evidence>
<comment type="caution">
    <text evidence="4">The sequence shown here is derived from an EMBL/GenBank/DDBJ whole genome shotgun (WGS) entry which is preliminary data.</text>
</comment>